<feature type="compositionally biased region" description="Polar residues" evidence="1">
    <location>
        <begin position="32"/>
        <end position="47"/>
    </location>
</feature>
<protein>
    <submittedName>
        <fullName evidence="2">Uncharacterized protein</fullName>
    </submittedName>
</protein>
<name>A0A7W5HBL0_9BURK</name>
<sequence>MIVTVVSEGACEAKMLLAGRLANGYPAIGPSSGRQNTFDTVTTTPSRPVNLPLTGDA</sequence>
<proteinExistence type="predicted"/>
<feature type="region of interest" description="Disordered" evidence="1">
    <location>
        <begin position="30"/>
        <end position="57"/>
    </location>
</feature>
<evidence type="ECO:0000313" key="3">
    <source>
        <dbReference type="Proteomes" id="UP000584325"/>
    </source>
</evidence>
<organism evidence="2 3">
    <name type="scientific">Pseudoduganella umbonata</name>
    <dbReference type="NCBI Taxonomy" id="864828"/>
    <lineage>
        <taxon>Bacteria</taxon>
        <taxon>Pseudomonadati</taxon>
        <taxon>Pseudomonadota</taxon>
        <taxon>Betaproteobacteria</taxon>
        <taxon>Burkholderiales</taxon>
        <taxon>Oxalobacteraceae</taxon>
        <taxon>Telluria group</taxon>
        <taxon>Pseudoduganella</taxon>
    </lineage>
</organism>
<accession>A0A7W5HBL0</accession>
<dbReference type="Proteomes" id="UP000584325">
    <property type="component" value="Unassembled WGS sequence"/>
</dbReference>
<evidence type="ECO:0000313" key="2">
    <source>
        <dbReference type="EMBL" id="MBB3220663.1"/>
    </source>
</evidence>
<evidence type="ECO:0000256" key="1">
    <source>
        <dbReference type="SAM" id="MobiDB-lite"/>
    </source>
</evidence>
<gene>
    <name evidence="2" type="ORF">FHS02_001462</name>
</gene>
<comment type="caution">
    <text evidence="2">The sequence shown here is derived from an EMBL/GenBank/DDBJ whole genome shotgun (WGS) entry which is preliminary data.</text>
</comment>
<reference evidence="2 3" key="1">
    <citation type="submission" date="2020-08" db="EMBL/GenBank/DDBJ databases">
        <title>Genomic Encyclopedia of Type Strains, Phase III (KMG-III): the genomes of soil and plant-associated and newly described type strains.</title>
        <authorList>
            <person name="Whitman W."/>
        </authorList>
    </citation>
    <scope>NUCLEOTIDE SEQUENCE [LARGE SCALE GENOMIC DNA]</scope>
    <source>
        <strain evidence="2 3">CECT 7753</strain>
    </source>
</reference>
<dbReference type="EMBL" id="JACHXS010000002">
    <property type="protein sequence ID" value="MBB3220663.1"/>
    <property type="molecule type" value="Genomic_DNA"/>
</dbReference>
<dbReference type="AlphaFoldDB" id="A0A7W5HBL0"/>